<sequence>MRQAGRPPAAAAAAAADAGKVEVTDRTYVLVWLGLVGPSVGLRIPKEAYRAANAGAGAKGGGEGAARAKDPSSPNPLDDFFRDD</sequence>
<reference evidence="2 3" key="1">
    <citation type="journal article" name="Sci. Rep.">
        <title>Genome-scale phylogenetic analyses confirm Olpidium as the closest living zoosporic fungus to the non-flagellated, terrestrial fungi.</title>
        <authorList>
            <person name="Chang Y."/>
            <person name="Rochon D."/>
            <person name="Sekimoto S."/>
            <person name="Wang Y."/>
            <person name="Chovatia M."/>
            <person name="Sandor L."/>
            <person name="Salamov A."/>
            <person name="Grigoriev I.V."/>
            <person name="Stajich J.E."/>
            <person name="Spatafora J.W."/>
        </authorList>
    </citation>
    <scope>NUCLEOTIDE SEQUENCE [LARGE SCALE GENOMIC DNA]</scope>
    <source>
        <strain evidence="2">S191</strain>
    </source>
</reference>
<evidence type="ECO:0000313" key="2">
    <source>
        <dbReference type="EMBL" id="KAG5458796.1"/>
    </source>
</evidence>
<protein>
    <submittedName>
        <fullName evidence="2">Uncharacterized protein</fullName>
    </submittedName>
</protein>
<name>A0A8H8DHU7_9FUNG</name>
<organism evidence="2 3">
    <name type="scientific">Olpidium bornovanus</name>
    <dbReference type="NCBI Taxonomy" id="278681"/>
    <lineage>
        <taxon>Eukaryota</taxon>
        <taxon>Fungi</taxon>
        <taxon>Fungi incertae sedis</taxon>
        <taxon>Olpidiomycota</taxon>
        <taxon>Olpidiomycotina</taxon>
        <taxon>Olpidiomycetes</taxon>
        <taxon>Olpidiales</taxon>
        <taxon>Olpidiaceae</taxon>
        <taxon>Olpidium</taxon>
    </lineage>
</organism>
<dbReference type="Proteomes" id="UP000673691">
    <property type="component" value="Unassembled WGS sequence"/>
</dbReference>
<proteinExistence type="predicted"/>
<dbReference type="EMBL" id="JAEFCI010007904">
    <property type="protein sequence ID" value="KAG5458796.1"/>
    <property type="molecule type" value="Genomic_DNA"/>
</dbReference>
<accession>A0A8H8DHU7</accession>
<dbReference type="AlphaFoldDB" id="A0A8H8DHU7"/>
<gene>
    <name evidence="2" type="ORF">BJ554DRAFT_915</name>
</gene>
<evidence type="ECO:0000313" key="3">
    <source>
        <dbReference type="Proteomes" id="UP000673691"/>
    </source>
</evidence>
<feature type="region of interest" description="Disordered" evidence="1">
    <location>
        <begin position="53"/>
        <end position="84"/>
    </location>
</feature>
<keyword evidence="3" id="KW-1185">Reference proteome</keyword>
<evidence type="ECO:0000256" key="1">
    <source>
        <dbReference type="SAM" id="MobiDB-lite"/>
    </source>
</evidence>
<comment type="caution">
    <text evidence="2">The sequence shown here is derived from an EMBL/GenBank/DDBJ whole genome shotgun (WGS) entry which is preliminary data.</text>
</comment>